<name>A0A8X6YMY6_9ARAC</name>
<organism evidence="1 2">
    <name type="scientific">Trichonephila inaurata madagascariensis</name>
    <dbReference type="NCBI Taxonomy" id="2747483"/>
    <lineage>
        <taxon>Eukaryota</taxon>
        <taxon>Metazoa</taxon>
        <taxon>Ecdysozoa</taxon>
        <taxon>Arthropoda</taxon>
        <taxon>Chelicerata</taxon>
        <taxon>Arachnida</taxon>
        <taxon>Araneae</taxon>
        <taxon>Araneomorphae</taxon>
        <taxon>Entelegynae</taxon>
        <taxon>Araneoidea</taxon>
        <taxon>Nephilidae</taxon>
        <taxon>Trichonephila</taxon>
        <taxon>Trichonephila inaurata</taxon>
    </lineage>
</organism>
<gene>
    <name evidence="1" type="ORF">TNIN_495421</name>
</gene>
<sequence>MITGLMTAADPAPSLHVCTTIPQWTDEVRSANDPNSRMARASSFSSSVQRRCTLEQADQTVSNQLWLFCTHELNTMTISGEKKYAISEENFWKGFKKLTLKDIKLRFETNKGKQYGINLRTDALYFGIMQI</sequence>
<protein>
    <submittedName>
        <fullName evidence="1">Uncharacterized protein</fullName>
    </submittedName>
</protein>
<comment type="caution">
    <text evidence="1">The sequence shown here is derived from an EMBL/GenBank/DDBJ whole genome shotgun (WGS) entry which is preliminary data.</text>
</comment>
<accession>A0A8X6YMY6</accession>
<proteinExistence type="predicted"/>
<evidence type="ECO:0000313" key="1">
    <source>
        <dbReference type="EMBL" id="GFY74847.1"/>
    </source>
</evidence>
<evidence type="ECO:0000313" key="2">
    <source>
        <dbReference type="Proteomes" id="UP000886998"/>
    </source>
</evidence>
<dbReference type="EMBL" id="BMAV01020996">
    <property type="protein sequence ID" value="GFY74847.1"/>
    <property type="molecule type" value="Genomic_DNA"/>
</dbReference>
<keyword evidence="2" id="KW-1185">Reference proteome</keyword>
<reference evidence="1" key="1">
    <citation type="submission" date="2020-08" db="EMBL/GenBank/DDBJ databases">
        <title>Multicomponent nature underlies the extraordinary mechanical properties of spider dragline silk.</title>
        <authorList>
            <person name="Kono N."/>
            <person name="Nakamura H."/>
            <person name="Mori M."/>
            <person name="Yoshida Y."/>
            <person name="Ohtoshi R."/>
            <person name="Malay A.D."/>
            <person name="Moran D.A.P."/>
            <person name="Tomita M."/>
            <person name="Numata K."/>
            <person name="Arakawa K."/>
        </authorList>
    </citation>
    <scope>NUCLEOTIDE SEQUENCE</scope>
</reference>
<dbReference type="Proteomes" id="UP000886998">
    <property type="component" value="Unassembled WGS sequence"/>
</dbReference>
<dbReference type="AlphaFoldDB" id="A0A8X6YMY6"/>